<organism evidence="7 8">
    <name type="scientific">Leisingera daeponensis</name>
    <dbReference type="NCBI Taxonomy" id="405746"/>
    <lineage>
        <taxon>Bacteria</taxon>
        <taxon>Pseudomonadati</taxon>
        <taxon>Pseudomonadota</taxon>
        <taxon>Alphaproteobacteria</taxon>
        <taxon>Rhodobacterales</taxon>
        <taxon>Roseobacteraceae</taxon>
        <taxon>Leisingera</taxon>
    </lineage>
</organism>
<dbReference type="PANTHER" id="PTHR43820:SF5">
    <property type="entry name" value="HIGH-AFFINITY BRANCHED-CHAIN AMINO ACID TRANSPORT ATP-BINDING PROTEIN"/>
    <property type="match status" value="1"/>
</dbReference>
<dbReference type="InterPro" id="IPR003439">
    <property type="entry name" value="ABC_transporter-like_ATP-bd"/>
</dbReference>
<keyword evidence="5" id="KW-0029">Amino-acid transport</keyword>
<dbReference type="EMBL" id="JAHVJA010000009">
    <property type="protein sequence ID" value="MBY6141295.1"/>
    <property type="molecule type" value="Genomic_DNA"/>
</dbReference>
<evidence type="ECO:0000256" key="1">
    <source>
        <dbReference type="ARBA" id="ARBA00005417"/>
    </source>
</evidence>
<feature type="domain" description="ABC transporter" evidence="6">
    <location>
        <begin position="2"/>
        <end position="214"/>
    </location>
</feature>
<evidence type="ECO:0000313" key="7">
    <source>
        <dbReference type="EMBL" id="MBY6141295.1"/>
    </source>
</evidence>
<dbReference type="PROSITE" id="PS00211">
    <property type="entry name" value="ABC_TRANSPORTER_1"/>
    <property type="match status" value="1"/>
</dbReference>
<proteinExistence type="inferred from homology"/>
<dbReference type="InterPro" id="IPR027417">
    <property type="entry name" value="P-loop_NTPase"/>
</dbReference>
<evidence type="ECO:0000259" key="6">
    <source>
        <dbReference type="PROSITE" id="PS50893"/>
    </source>
</evidence>
<sequence length="214" mass="23456">MLEINNLNVSIGPVPILRGSALTVNTGEMVGLIGPNGAGKTTMMRAIMGLLAAQSGTMSFDHYQLPATPPQDRARIGIGYMPEDRKLVPQLSAEENIMMPVWAVDIPDYHDRLKWIYDLMPEVREFRGRSATSLSGGQQKLAALARALMMGGRLILLDEPSEGIAPVLARRISEILRDLKSEGMSILIAESNDHHCADLLDRSYRIERGATHPA</sequence>
<keyword evidence="2" id="KW-0813">Transport</keyword>
<comment type="similarity">
    <text evidence="1">Belongs to the ABC transporter superfamily.</text>
</comment>
<dbReference type="PROSITE" id="PS50893">
    <property type="entry name" value="ABC_TRANSPORTER_2"/>
    <property type="match status" value="1"/>
</dbReference>
<reference evidence="7 8" key="1">
    <citation type="submission" date="2021-06" db="EMBL/GenBank/DDBJ databases">
        <title>50 bacteria genomes isolated from Dapeng, Shenzhen, China.</title>
        <authorList>
            <person name="Zheng W."/>
            <person name="Yu S."/>
            <person name="Huang Y."/>
        </authorList>
    </citation>
    <scope>NUCLEOTIDE SEQUENCE [LARGE SCALE GENOMIC DNA]</scope>
    <source>
        <strain evidence="7 8">DP1N14-2</strain>
    </source>
</reference>
<dbReference type="SUPFAM" id="SSF52540">
    <property type="entry name" value="P-loop containing nucleoside triphosphate hydrolases"/>
    <property type="match status" value="1"/>
</dbReference>
<dbReference type="PANTHER" id="PTHR43820">
    <property type="entry name" value="HIGH-AFFINITY BRANCHED-CHAIN AMINO ACID TRANSPORT ATP-BINDING PROTEIN LIVF"/>
    <property type="match status" value="1"/>
</dbReference>
<evidence type="ECO:0000256" key="3">
    <source>
        <dbReference type="ARBA" id="ARBA00022741"/>
    </source>
</evidence>
<evidence type="ECO:0000256" key="2">
    <source>
        <dbReference type="ARBA" id="ARBA00022448"/>
    </source>
</evidence>
<evidence type="ECO:0000256" key="4">
    <source>
        <dbReference type="ARBA" id="ARBA00022840"/>
    </source>
</evidence>
<keyword evidence="4 7" id="KW-0067">ATP-binding</keyword>
<dbReference type="Gene3D" id="3.40.50.300">
    <property type="entry name" value="P-loop containing nucleotide triphosphate hydrolases"/>
    <property type="match status" value="1"/>
</dbReference>
<keyword evidence="8" id="KW-1185">Reference proteome</keyword>
<protein>
    <submittedName>
        <fullName evidence="7">ATP-binding cassette domain-containing protein</fullName>
    </submittedName>
</protein>
<dbReference type="SMART" id="SM00382">
    <property type="entry name" value="AAA"/>
    <property type="match status" value="1"/>
</dbReference>
<dbReference type="InterPro" id="IPR017871">
    <property type="entry name" value="ABC_transporter-like_CS"/>
</dbReference>
<keyword evidence="3" id="KW-0547">Nucleotide-binding</keyword>
<dbReference type="InterPro" id="IPR003593">
    <property type="entry name" value="AAA+_ATPase"/>
</dbReference>
<dbReference type="Pfam" id="PF00005">
    <property type="entry name" value="ABC_tran"/>
    <property type="match status" value="1"/>
</dbReference>
<accession>A0ABS7NJB1</accession>
<evidence type="ECO:0000256" key="5">
    <source>
        <dbReference type="ARBA" id="ARBA00022970"/>
    </source>
</evidence>
<dbReference type="InterPro" id="IPR052156">
    <property type="entry name" value="BCAA_Transport_ATP-bd_LivF"/>
</dbReference>
<dbReference type="RefSeq" id="WP_222509370.1">
    <property type="nucleotide sequence ID" value="NZ_JAHVJA010000009.1"/>
</dbReference>
<comment type="caution">
    <text evidence="7">The sequence shown here is derived from an EMBL/GenBank/DDBJ whole genome shotgun (WGS) entry which is preliminary data.</text>
</comment>
<name>A0ABS7NJB1_9RHOB</name>
<gene>
    <name evidence="7" type="ORF">KUV26_17800</name>
</gene>
<evidence type="ECO:0000313" key="8">
    <source>
        <dbReference type="Proteomes" id="UP000766629"/>
    </source>
</evidence>
<dbReference type="GO" id="GO:0005524">
    <property type="term" value="F:ATP binding"/>
    <property type="evidence" value="ECO:0007669"/>
    <property type="project" value="UniProtKB-KW"/>
</dbReference>
<dbReference type="Proteomes" id="UP000766629">
    <property type="component" value="Unassembled WGS sequence"/>
</dbReference>